<evidence type="ECO:0000313" key="2">
    <source>
        <dbReference type="Proteomes" id="UP000053647"/>
    </source>
</evidence>
<reference evidence="2" key="2">
    <citation type="submission" date="2015-01" db="EMBL/GenBank/DDBJ databases">
        <title>Evolutionary Origins and Diversification of the Mycorrhizal Mutualists.</title>
        <authorList>
            <consortium name="DOE Joint Genome Institute"/>
            <consortium name="Mycorrhizal Genomics Consortium"/>
            <person name="Kohler A."/>
            <person name="Kuo A."/>
            <person name="Nagy L.G."/>
            <person name="Floudas D."/>
            <person name="Copeland A."/>
            <person name="Barry K.W."/>
            <person name="Cichocki N."/>
            <person name="Veneault-Fourrey C."/>
            <person name="LaButti K."/>
            <person name="Lindquist E.A."/>
            <person name="Lipzen A."/>
            <person name="Lundell T."/>
            <person name="Morin E."/>
            <person name="Murat C."/>
            <person name="Riley R."/>
            <person name="Ohm R."/>
            <person name="Sun H."/>
            <person name="Tunlid A."/>
            <person name="Henrissat B."/>
            <person name="Grigoriev I.V."/>
            <person name="Hibbett D.S."/>
            <person name="Martin F."/>
        </authorList>
    </citation>
    <scope>NUCLEOTIDE SEQUENCE [LARGE SCALE GENOMIC DNA]</scope>
    <source>
        <strain evidence="2">ATCC 200175</strain>
    </source>
</reference>
<organism evidence="1 2">
    <name type="scientific">Paxillus involutus ATCC 200175</name>
    <dbReference type="NCBI Taxonomy" id="664439"/>
    <lineage>
        <taxon>Eukaryota</taxon>
        <taxon>Fungi</taxon>
        <taxon>Dikarya</taxon>
        <taxon>Basidiomycota</taxon>
        <taxon>Agaricomycotina</taxon>
        <taxon>Agaricomycetes</taxon>
        <taxon>Agaricomycetidae</taxon>
        <taxon>Boletales</taxon>
        <taxon>Paxilineae</taxon>
        <taxon>Paxillaceae</taxon>
        <taxon>Paxillus</taxon>
    </lineage>
</organism>
<gene>
    <name evidence="1" type="ORF">PAXINDRAFT_117517</name>
</gene>
<protein>
    <submittedName>
        <fullName evidence="1">Uncharacterized protein</fullName>
    </submittedName>
</protein>
<accession>A0A0C9U0N1</accession>
<dbReference type="HOGENOM" id="CLU_047592_4_0_1"/>
<evidence type="ECO:0000313" key="1">
    <source>
        <dbReference type="EMBL" id="KIJ13076.1"/>
    </source>
</evidence>
<proteinExistence type="predicted"/>
<dbReference type="OrthoDB" id="2617920at2759"/>
<sequence>MFIGTGVNNEGKNDSNPILLPELSTSTFDLFVEHHFGYPRPGGKYTNEELEKFIVFCDKYQCPQTKVFVAHRLDATSWRFHPAQLMGFAVTYNIPGLFQIAFQKLTEIPITQLTREHRGMMGPEVFTRLVYAKAILDEHCRIVAAEEPRILTHADDCCDPASCEEDWHSVWWNGMGRFLLDGRNPQPYGEAIKRFKEMHFGRVGEGCKEVMFRFIEQGTAFKFAEHFITDLCDRLVKLLLFEPSSPV</sequence>
<dbReference type="AlphaFoldDB" id="A0A0C9U0N1"/>
<dbReference type="EMBL" id="KN819356">
    <property type="protein sequence ID" value="KIJ13076.1"/>
    <property type="molecule type" value="Genomic_DNA"/>
</dbReference>
<dbReference type="Proteomes" id="UP000053647">
    <property type="component" value="Unassembled WGS sequence"/>
</dbReference>
<reference evidence="1 2" key="1">
    <citation type="submission" date="2014-06" db="EMBL/GenBank/DDBJ databases">
        <authorList>
            <consortium name="DOE Joint Genome Institute"/>
            <person name="Kuo A."/>
            <person name="Kohler A."/>
            <person name="Nagy L.G."/>
            <person name="Floudas D."/>
            <person name="Copeland A."/>
            <person name="Barry K.W."/>
            <person name="Cichocki N."/>
            <person name="Veneault-Fourrey C."/>
            <person name="LaButti K."/>
            <person name="Lindquist E.A."/>
            <person name="Lipzen A."/>
            <person name="Lundell T."/>
            <person name="Morin E."/>
            <person name="Murat C."/>
            <person name="Sun H."/>
            <person name="Tunlid A."/>
            <person name="Henrissat B."/>
            <person name="Grigoriev I.V."/>
            <person name="Hibbett D.S."/>
            <person name="Martin F."/>
            <person name="Nordberg H.P."/>
            <person name="Cantor M.N."/>
            <person name="Hua S.X."/>
        </authorList>
    </citation>
    <scope>NUCLEOTIDE SEQUENCE [LARGE SCALE GENOMIC DNA]</scope>
    <source>
        <strain evidence="1 2">ATCC 200175</strain>
    </source>
</reference>
<keyword evidence="2" id="KW-1185">Reference proteome</keyword>
<name>A0A0C9U0N1_PAXIN</name>